<dbReference type="Gene3D" id="1.10.8.50">
    <property type="match status" value="1"/>
</dbReference>
<dbReference type="GO" id="GO:0006284">
    <property type="term" value="P:base-excision repair"/>
    <property type="evidence" value="ECO:0007669"/>
    <property type="project" value="InterPro"/>
</dbReference>
<evidence type="ECO:0000313" key="12">
    <source>
        <dbReference type="Proteomes" id="UP000094578"/>
    </source>
</evidence>
<evidence type="ECO:0000256" key="6">
    <source>
        <dbReference type="ARBA" id="ARBA00023204"/>
    </source>
</evidence>
<keyword evidence="5" id="KW-0238">DNA-binding</keyword>
<dbReference type="SUPFAM" id="SSF46946">
    <property type="entry name" value="S13-like H2TH domain"/>
    <property type="match status" value="1"/>
</dbReference>
<name>A0A1E3L8K4_9BACL</name>
<keyword evidence="6" id="KW-0234">DNA repair</keyword>
<dbReference type="PANTHER" id="PTHR22993:SF9">
    <property type="entry name" value="FORMAMIDOPYRIMIDINE-DNA GLYCOSYLASE"/>
    <property type="match status" value="1"/>
</dbReference>
<dbReference type="InterPro" id="IPR010979">
    <property type="entry name" value="Ribosomal_uS13-like_H2TH"/>
</dbReference>
<dbReference type="EMBL" id="MDER01000025">
    <property type="protein sequence ID" value="ODP30066.1"/>
    <property type="molecule type" value="Genomic_DNA"/>
</dbReference>
<dbReference type="PANTHER" id="PTHR22993">
    <property type="entry name" value="FORMAMIDOPYRIMIDINE-DNA GLYCOSYLASE"/>
    <property type="match status" value="1"/>
</dbReference>
<evidence type="ECO:0000256" key="1">
    <source>
        <dbReference type="ARBA" id="ARBA00001668"/>
    </source>
</evidence>
<accession>A0A1E3L8K4</accession>
<keyword evidence="12" id="KW-1185">Reference proteome</keyword>
<dbReference type="SUPFAM" id="SSF81624">
    <property type="entry name" value="N-terminal domain of MutM-like DNA repair proteins"/>
    <property type="match status" value="1"/>
</dbReference>
<comment type="similarity">
    <text evidence="2">Belongs to the FPG family.</text>
</comment>
<protein>
    <submittedName>
        <fullName evidence="11">DNA-formamidopyrimidine glycosylase</fullName>
        <ecNumber evidence="11">3.2.2.23</ecNumber>
        <ecNumber evidence="11">4.2.99.18</ecNumber>
    </submittedName>
</protein>
<evidence type="ECO:0000256" key="3">
    <source>
        <dbReference type="ARBA" id="ARBA00022763"/>
    </source>
</evidence>
<dbReference type="GO" id="GO:0003684">
    <property type="term" value="F:damaged DNA binding"/>
    <property type="evidence" value="ECO:0007669"/>
    <property type="project" value="InterPro"/>
</dbReference>
<dbReference type="EC" id="4.2.99.18" evidence="11"/>
<dbReference type="GO" id="GO:0034039">
    <property type="term" value="F:8-oxo-7,8-dihydroguanine DNA N-glycosylase activity"/>
    <property type="evidence" value="ECO:0007669"/>
    <property type="project" value="TreeGrafter"/>
</dbReference>
<dbReference type="RefSeq" id="WP_069325988.1">
    <property type="nucleotide sequence ID" value="NZ_MDER01000025.1"/>
</dbReference>
<keyword evidence="9 11" id="KW-0326">Glycosidase</keyword>
<gene>
    <name evidence="11" type="primary">mutM</name>
    <name evidence="11" type="ORF">PTI45_00519</name>
</gene>
<dbReference type="AlphaFoldDB" id="A0A1E3L8K4"/>
<evidence type="ECO:0000256" key="8">
    <source>
        <dbReference type="ARBA" id="ARBA00023268"/>
    </source>
</evidence>
<dbReference type="SMART" id="SM01232">
    <property type="entry name" value="H2TH"/>
    <property type="match status" value="1"/>
</dbReference>
<feature type="domain" description="Formamidopyrimidine-DNA glycosylase catalytic" evidence="10">
    <location>
        <begin position="2"/>
        <end position="114"/>
    </location>
</feature>
<dbReference type="SMART" id="SM00898">
    <property type="entry name" value="Fapy_DNA_glyco"/>
    <property type="match status" value="1"/>
</dbReference>
<dbReference type="InterPro" id="IPR035937">
    <property type="entry name" value="FPG_N"/>
</dbReference>
<dbReference type="Proteomes" id="UP000094578">
    <property type="component" value="Unassembled WGS sequence"/>
</dbReference>
<evidence type="ECO:0000256" key="7">
    <source>
        <dbReference type="ARBA" id="ARBA00023239"/>
    </source>
</evidence>
<evidence type="ECO:0000256" key="9">
    <source>
        <dbReference type="ARBA" id="ARBA00023295"/>
    </source>
</evidence>
<dbReference type="STRING" id="1886670.PTI45_00519"/>
<dbReference type="EC" id="3.2.2.23" evidence="11"/>
<comment type="catalytic activity">
    <reaction evidence="1">
        <text>Hydrolysis of DNA containing ring-opened 7-methylguanine residues, releasing 2,6-diamino-4-hydroxy-5-(N-methyl)formamidopyrimidine.</text>
        <dbReference type="EC" id="3.2.2.23"/>
    </reaction>
</comment>
<keyword evidence="7 11" id="KW-0456">Lyase</keyword>
<organism evidence="11 12">
    <name type="scientific">Paenibacillus nuruki</name>
    <dbReference type="NCBI Taxonomy" id="1886670"/>
    <lineage>
        <taxon>Bacteria</taxon>
        <taxon>Bacillati</taxon>
        <taxon>Bacillota</taxon>
        <taxon>Bacilli</taxon>
        <taxon>Bacillales</taxon>
        <taxon>Paenibacillaceae</taxon>
        <taxon>Paenibacillus</taxon>
    </lineage>
</organism>
<keyword evidence="3" id="KW-0227">DNA damage</keyword>
<keyword evidence="4 11" id="KW-0378">Hydrolase</keyword>
<evidence type="ECO:0000256" key="5">
    <source>
        <dbReference type="ARBA" id="ARBA00023125"/>
    </source>
</evidence>
<comment type="caution">
    <text evidence="11">The sequence shown here is derived from an EMBL/GenBank/DDBJ whole genome shotgun (WGS) entry which is preliminary data.</text>
</comment>
<evidence type="ECO:0000256" key="4">
    <source>
        <dbReference type="ARBA" id="ARBA00022801"/>
    </source>
</evidence>
<reference evidence="11 12" key="1">
    <citation type="submission" date="2016-08" db="EMBL/GenBank/DDBJ databases">
        <title>Genome sequencing of Paenibacillus sp. TI45-13ar, isolated from Korean traditional nuruk.</title>
        <authorList>
            <person name="Kim S.-J."/>
        </authorList>
    </citation>
    <scope>NUCLEOTIDE SEQUENCE [LARGE SCALE GENOMIC DNA]</scope>
    <source>
        <strain evidence="11 12">TI45-13ar</strain>
    </source>
</reference>
<dbReference type="Pfam" id="PF01149">
    <property type="entry name" value="Fapy_DNA_glyco"/>
    <property type="match status" value="1"/>
</dbReference>
<dbReference type="Gene3D" id="3.20.190.10">
    <property type="entry name" value="MutM-like, N-terminal"/>
    <property type="match status" value="1"/>
</dbReference>
<dbReference type="PROSITE" id="PS51068">
    <property type="entry name" value="FPG_CAT"/>
    <property type="match status" value="1"/>
</dbReference>
<evidence type="ECO:0000313" key="11">
    <source>
        <dbReference type="EMBL" id="ODP30066.1"/>
    </source>
</evidence>
<dbReference type="InterPro" id="IPR012319">
    <property type="entry name" value="FPG_cat"/>
</dbReference>
<dbReference type="Pfam" id="PF06831">
    <property type="entry name" value="H2TH"/>
    <property type="match status" value="1"/>
</dbReference>
<sequence length="274" mass="30634">MPELPELENYKVQLSNYILNVPITQIEVKRAKAVNLESEQVNRQIVGERIAFIERRGKYLNLHTNNGQRLLLSIAAGGSLFYGKTKDNADRVSDVEIQFEDHNSLYFTGARQGMFYVYTAKEAGAKLKDLGPEATDRKLTEEQFIKLYKGRRSSLKTALTNQNLVAGIGSYYADEIAFTAGLLPSAKVQELEDEALSRLYVAMQTVLEEAIQTGGHLAGQPLTVTDSLTGGFHELRRVYEREGEPSVRSAKDLIVKTEVSGKKAYYCPATQFEK</sequence>
<proteinExistence type="inferred from homology"/>
<keyword evidence="8" id="KW-0511">Multifunctional enzyme</keyword>
<evidence type="ECO:0000256" key="2">
    <source>
        <dbReference type="ARBA" id="ARBA00009409"/>
    </source>
</evidence>
<evidence type="ECO:0000259" key="10">
    <source>
        <dbReference type="PROSITE" id="PS51068"/>
    </source>
</evidence>
<dbReference type="InterPro" id="IPR015886">
    <property type="entry name" value="H2TH_FPG"/>
</dbReference>
<dbReference type="GO" id="GO:0008270">
    <property type="term" value="F:zinc ion binding"/>
    <property type="evidence" value="ECO:0007669"/>
    <property type="project" value="InterPro"/>
</dbReference>
<dbReference type="GO" id="GO:0140078">
    <property type="term" value="F:class I DNA-(apurinic or apyrimidinic site) endonuclease activity"/>
    <property type="evidence" value="ECO:0007669"/>
    <property type="project" value="UniProtKB-EC"/>
</dbReference>